<keyword evidence="5" id="KW-0012">Acyltransferase</keyword>
<dbReference type="PROSITE" id="PS51186">
    <property type="entry name" value="GNAT"/>
    <property type="match status" value="1"/>
</dbReference>
<evidence type="ECO:0000259" key="6">
    <source>
        <dbReference type="PROSITE" id="PS51186"/>
    </source>
</evidence>
<dbReference type="Pfam" id="PF05127">
    <property type="entry name" value="NAT10_TcmA_helicase"/>
    <property type="match status" value="1"/>
</dbReference>
<dbReference type="Gene3D" id="3.40.50.11040">
    <property type="match status" value="1"/>
</dbReference>
<dbReference type="AlphaFoldDB" id="A0A0A2XQE7"/>
<dbReference type="SUPFAM" id="SSF55729">
    <property type="entry name" value="Acyl-CoA N-acyltransferases (Nat)"/>
    <property type="match status" value="1"/>
</dbReference>
<evidence type="ECO:0000256" key="1">
    <source>
        <dbReference type="ARBA" id="ARBA00022679"/>
    </source>
</evidence>
<comment type="caution">
    <text evidence="7">The sequence shown here is derived from an EMBL/GenBank/DDBJ whole genome shotgun (WGS) entry which is preliminary data.</text>
</comment>
<keyword evidence="3" id="KW-0547">Nucleotide-binding</keyword>
<dbReference type="GO" id="GO:1990883">
    <property type="term" value="F:18S rRNA cytidine N-acetyltransferase activity"/>
    <property type="evidence" value="ECO:0007669"/>
    <property type="project" value="TreeGrafter"/>
</dbReference>
<proteinExistence type="predicted"/>
<dbReference type="RefSeq" id="WP_039083187.1">
    <property type="nucleotide sequence ID" value="NZ_JPXS01000003.1"/>
</dbReference>
<dbReference type="Pfam" id="PF08351">
    <property type="entry name" value="TmcA_N"/>
    <property type="match status" value="1"/>
</dbReference>
<dbReference type="Gene3D" id="1.20.120.890">
    <property type="entry name" value="tRNA(Met) cytidine acetyltransferase, tail domain"/>
    <property type="match status" value="1"/>
</dbReference>
<evidence type="ECO:0000256" key="3">
    <source>
        <dbReference type="ARBA" id="ARBA00022741"/>
    </source>
</evidence>
<organism evidence="7 8">
    <name type="scientific">Gallibacterium anatis</name>
    <dbReference type="NCBI Taxonomy" id="750"/>
    <lineage>
        <taxon>Bacteria</taxon>
        <taxon>Pseudomonadati</taxon>
        <taxon>Pseudomonadota</taxon>
        <taxon>Gammaproteobacteria</taxon>
        <taxon>Pasteurellales</taxon>
        <taxon>Pasteurellaceae</taxon>
        <taxon>Gallibacterium</taxon>
    </lineage>
</organism>
<dbReference type="InterPro" id="IPR016181">
    <property type="entry name" value="Acyl_CoA_acyltransferase"/>
</dbReference>
<dbReference type="GO" id="GO:1904812">
    <property type="term" value="P:rRNA acetylation involved in maturation of SSU-rRNA"/>
    <property type="evidence" value="ECO:0007669"/>
    <property type="project" value="TreeGrafter"/>
</dbReference>
<evidence type="ECO:0000313" key="7">
    <source>
        <dbReference type="EMBL" id="KGQ34591.1"/>
    </source>
</evidence>
<keyword evidence="2" id="KW-0819">tRNA processing</keyword>
<evidence type="ECO:0000256" key="4">
    <source>
        <dbReference type="ARBA" id="ARBA00022840"/>
    </source>
</evidence>
<dbReference type="Gene3D" id="3.40.50.300">
    <property type="entry name" value="P-loop containing nucleotide triphosphate hydrolases"/>
    <property type="match status" value="1"/>
</dbReference>
<dbReference type="GO" id="GO:0005524">
    <property type="term" value="F:ATP binding"/>
    <property type="evidence" value="ECO:0007669"/>
    <property type="project" value="UniProtKB-KW"/>
</dbReference>
<dbReference type="Gene3D" id="3.40.630.30">
    <property type="match status" value="1"/>
</dbReference>
<feature type="domain" description="N-acetyltransferase" evidence="6">
    <location>
        <begin position="358"/>
        <end position="537"/>
    </location>
</feature>
<dbReference type="InterPro" id="IPR007807">
    <property type="entry name" value="TcmA/NAT10_helicase"/>
</dbReference>
<dbReference type="InterPro" id="IPR033442">
    <property type="entry name" value="TmcA_tRNA_bind"/>
</dbReference>
<accession>A0A0A2XQE7</accession>
<keyword evidence="4" id="KW-0067">ATP-binding</keyword>
<evidence type="ECO:0000256" key="5">
    <source>
        <dbReference type="ARBA" id="ARBA00023315"/>
    </source>
</evidence>
<dbReference type="EMBL" id="JPXS01000003">
    <property type="protein sequence ID" value="KGQ34591.1"/>
    <property type="molecule type" value="Genomic_DNA"/>
</dbReference>
<gene>
    <name evidence="7" type="ORF">JP32_00410</name>
</gene>
<dbReference type="InterPro" id="IPR038321">
    <property type="entry name" value="TmcA_C_sf"/>
</dbReference>
<dbReference type="GO" id="GO:0000049">
    <property type="term" value="F:tRNA binding"/>
    <property type="evidence" value="ECO:0007669"/>
    <property type="project" value="TreeGrafter"/>
</dbReference>
<dbReference type="Pfam" id="PF13718">
    <property type="entry name" value="GNAT_acetyltr_2"/>
    <property type="match status" value="1"/>
</dbReference>
<dbReference type="InterPro" id="IPR027417">
    <property type="entry name" value="P-loop_NTPase"/>
</dbReference>
<keyword evidence="1" id="KW-0808">Transferase</keyword>
<dbReference type="SUPFAM" id="SSF52540">
    <property type="entry name" value="P-loop containing nucleoside triphosphate hydrolases"/>
    <property type="match status" value="1"/>
</dbReference>
<dbReference type="InterPro" id="IPR000182">
    <property type="entry name" value="GNAT_dom"/>
</dbReference>
<dbReference type="PANTHER" id="PTHR10925:SF5">
    <property type="entry name" value="RNA CYTIDINE ACETYLTRANSFERASE"/>
    <property type="match status" value="1"/>
</dbReference>
<dbReference type="PANTHER" id="PTHR10925">
    <property type="entry name" value="N-ACETYLTRANSFERASE 10"/>
    <property type="match status" value="1"/>
</dbReference>
<dbReference type="CDD" id="cd04301">
    <property type="entry name" value="NAT_SF"/>
    <property type="match status" value="1"/>
</dbReference>
<evidence type="ECO:0000256" key="2">
    <source>
        <dbReference type="ARBA" id="ARBA00022694"/>
    </source>
</evidence>
<reference evidence="7 8" key="1">
    <citation type="submission" date="2014-08" db="EMBL/GenBank/DDBJ databases">
        <title>Chaperone-usher fimbriae in a diverse selection of Gallibacterium genomes.</title>
        <authorList>
            <person name="Kudirkiene E."/>
            <person name="Bager R.J."/>
            <person name="Johnson T.J."/>
            <person name="Bojesen A.M."/>
        </authorList>
    </citation>
    <scope>NUCLEOTIDE SEQUENCE [LARGE SCALE GENOMIC DNA]</scope>
    <source>
        <strain evidence="7 8">20558/3kl.</strain>
    </source>
</reference>
<dbReference type="GO" id="GO:0051392">
    <property type="term" value="F:tRNA cytidine N4-acetyltransferase activity"/>
    <property type="evidence" value="ECO:0007669"/>
    <property type="project" value="TreeGrafter"/>
</dbReference>
<protein>
    <submittedName>
        <fullName evidence="7">ATPase</fullName>
    </submittedName>
</protein>
<dbReference type="InterPro" id="IPR013562">
    <property type="entry name" value="TmcA/NAT10_N"/>
</dbReference>
<dbReference type="Pfam" id="PF17176">
    <property type="entry name" value="tRNA_bind_3"/>
    <property type="match status" value="1"/>
</dbReference>
<dbReference type="GO" id="GO:0051391">
    <property type="term" value="P:tRNA acetylation"/>
    <property type="evidence" value="ECO:0007669"/>
    <property type="project" value="TreeGrafter"/>
</dbReference>
<sequence length="650" mass="74755">MQDFSRQIVIFSGSAHWRTEQQLKIIQHYQHYRGLYCGYQLPQYAQTSLSCYAFQQSRNVLGQEFQFAVFDAALENNLAFHLDSLLILSATLQAGGALFLFLPEWQRLDESIDLDSERWSSGQQPHSVPHFMHWFKQTVACQKIVVYQGNSSEIILPNLNSVNWRISAAAVQQQRAVLTQIAQHTDGVLLLSARRGRGKSALLGQLIQQQSQTTNILITAANKKAVATVAEFALPQKLNFIAPDELLQKIQQKQLDNHTFLIVDEAAMLPLSWLAQFSNSFSKVLLTSTSEGYEGSGKGFILKLKGYLKRAIHLFRLEIPLRWQQNDRLEQWMDQLALVEQNRLDISHQNGALQFNLYHTLPINSPFAELYQLLSLAHYRTSPTDLRRLLDGADQHFMTATMAERIAGVVWSLEEGNFADKELIEQIRLGYRRPKGNLVAQTLCFQTNLSQALTLRALRISRIAVLPQYQRQTLGTQLIQQCVQKYRHNVDYLSVSFGFERSLLRFWQKLGFQISAVSVKPEASSGNYSVMMIYPLSDVGTDFCQQALHRFQRDFVLSDHPLLAELDLQVEPDWQLNAYDWQLIAEFIQSQRTLAVSYAALRRLFHHYQNDNLAKQLQQLKSLFFTQKKQKTTLFKQQLEHFLANKDKKI</sequence>
<dbReference type="InterPro" id="IPR032672">
    <property type="entry name" value="TmcA/NAT10/Kre33"/>
</dbReference>
<dbReference type="GO" id="GO:0002101">
    <property type="term" value="P:tRNA wobble cytosine modification"/>
    <property type="evidence" value="ECO:0007669"/>
    <property type="project" value="TreeGrafter"/>
</dbReference>
<evidence type="ECO:0000313" key="8">
    <source>
        <dbReference type="Proteomes" id="UP000030526"/>
    </source>
</evidence>
<name>A0A0A2XQE7_9PAST</name>
<dbReference type="Proteomes" id="UP000030526">
    <property type="component" value="Unassembled WGS sequence"/>
</dbReference>